<dbReference type="Pfam" id="PF00441">
    <property type="entry name" value="Acyl-CoA_dh_1"/>
    <property type="match status" value="1"/>
</dbReference>
<keyword evidence="5" id="KW-0560">Oxidoreductase</keyword>
<dbReference type="InterPro" id="IPR036250">
    <property type="entry name" value="AcylCo_DH-like_C"/>
</dbReference>
<keyword evidence="3 5" id="KW-0285">Flavoprotein</keyword>
<comment type="similarity">
    <text evidence="2 5">Belongs to the acyl-CoA dehydrogenase family.</text>
</comment>
<gene>
    <name evidence="9" type="ORF">LZC95_08525</name>
</gene>
<reference evidence="9 10" key="1">
    <citation type="submission" date="2021-12" db="EMBL/GenBank/DDBJ databases">
        <title>Discovery of the Pendulisporaceae a myxobacterial family with distinct sporulation behavior and unique specialized metabolism.</title>
        <authorList>
            <person name="Garcia R."/>
            <person name="Popoff A."/>
            <person name="Bader C.D."/>
            <person name="Loehr J."/>
            <person name="Walesch S."/>
            <person name="Walt C."/>
            <person name="Boldt J."/>
            <person name="Bunk B."/>
            <person name="Haeckl F.J.F.P.J."/>
            <person name="Gunesch A.P."/>
            <person name="Birkelbach J."/>
            <person name="Nuebel U."/>
            <person name="Pietschmann T."/>
            <person name="Bach T."/>
            <person name="Mueller R."/>
        </authorList>
    </citation>
    <scope>NUCLEOTIDE SEQUENCE [LARGE SCALE GENOMIC DNA]</scope>
    <source>
        <strain evidence="9 10">MSr12523</strain>
    </source>
</reference>
<dbReference type="PANTHER" id="PTHR43884">
    <property type="entry name" value="ACYL-COA DEHYDROGENASE"/>
    <property type="match status" value="1"/>
</dbReference>
<feature type="domain" description="Acyl-CoA dehydrogenase/oxidase C-terminal" evidence="6">
    <location>
        <begin position="232"/>
        <end position="381"/>
    </location>
</feature>
<dbReference type="EMBL" id="CP089982">
    <property type="protein sequence ID" value="WXA96880.1"/>
    <property type="molecule type" value="Genomic_DNA"/>
</dbReference>
<dbReference type="Pfam" id="PF02770">
    <property type="entry name" value="Acyl-CoA_dh_M"/>
    <property type="match status" value="1"/>
</dbReference>
<evidence type="ECO:0000313" key="10">
    <source>
        <dbReference type="Proteomes" id="UP001379533"/>
    </source>
</evidence>
<dbReference type="PROSITE" id="PS00072">
    <property type="entry name" value="ACYL_COA_DH_1"/>
    <property type="match status" value="1"/>
</dbReference>
<evidence type="ECO:0000259" key="6">
    <source>
        <dbReference type="Pfam" id="PF00441"/>
    </source>
</evidence>
<dbReference type="Gene3D" id="1.20.140.10">
    <property type="entry name" value="Butyryl-CoA Dehydrogenase, subunit A, domain 3"/>
    <property type="match status" value="1"/>
</dbReference>
<feature type="domain" description="Acyl-CoA dehydrogenase/oxidase N-terminal" evidence="8">
    <location>
        <begin position="6"/>
        <end position="117"/>
    </location>
</feature>
<dbReference type="InterPro" id="IPR009100">
    <property type="entry name" value="AcylCoA_DH/oxidase_NM_dom_sf"/>
</dbReference>
<dbReference type="InterPro" id="IPR046373">
    <property type="entry name" value="Acyl-CoA_Oxase/DH_mid-dom_sf"/>
</dbReference>
<evidence type="ECO:0000256" key="3">
    <source>
        <dbReference type="ARBA" id="ARBA00022630"/>
    </source>
</evidence>
<evidence type="ECO:0000256" key="2">
    <source>
        <dbReference type="ARBA" id="ARBA00009347"/>
    </source>
</evidence>
<protein>
    <submittedName>
        <fullName evidence="9">Acyl-CoA dehydrogenase family protein</fullName>
    </submittedName>
</protein>
<dbReference type="RefSeq" id="WP_394847495.1">
    <property type="nucleotide sequence ID" value="NZ_CP089982.1"/>
</dbReference>
<organism evidence="9 10">
    <name type="scientific">Pendulispora brunnea</name>
    <dbReference type="NCBI Taxonomy" id="2905690"/>
    <lineage>
        <taxon>Bacteria</taxon>
        <taxon>Pseudomonadati</taxon>
        <taxon>Myxococcota</taxon>
        <taxon>Myxococcia</taxon>
        <taxon>Myxococcales</taxon>
        <taxon>Sorangiineae</taxon>
        <taxon>Pendulisporaceae</taxon>
        <taxon>Pendulispora</taxon>
    </lineage>
</organism>
<evidence type="ECO:0000256" key="4">
    <source>
        <dbReference type="ARBA" id="ARBA00022827"/>
    </source>
</evidence>
<dbReference type="PANTHER" id="PTHR43884:SF12">
    <property type="entry name" value="ISOVALERYL-COA DEHYDROGENASE, MITOCHONDRIAL-RELATED"/>
    <property type="match status" value="1"/>
</dbReference>
<evidence type="ECO:0000259" key="7">
    <source>
        <dbReference type="Pfam" id="PF02770"/>
    </source>
</evidence>
<dbReference type="Proteomes" id="UP001379533">
    <property type="component" value="Chromosome"/>
</dbReference>
<dbReference type="InterPro" id="IPR013786">
    <property type="entry name" value="AcylCoA_DH/ox_N"/>
</dbReference>
<dbReference type="InterPro" id="IPR006091">
    <property type="entry name" value="Acyl-CoA_Oxase/DH_mid-dom"/>
</dbReference>
<dbReference type="SUPFAM" id="SSF56645">
    <property type="entry name" value="Acyl-CoA dehydrogenase NM domain-like"/>
    <property type="match status" value="1"/>
</dbReference>
<dbReference type="InterPro" id="IPR037069">
    <property type="entry name" value="AcylCoA_DH/ox_N_sf"/>
</dbReference>
<keyword evidence="4 5" id="KW-0274">FAD</keyword>
<dbReference type="InterPro" id="IPR009075">
    <property type="entry name" value="AcylCo_DH/oxidase_C"/>
</dbReference>
<name>A0ABZ2KH28_9BACT</name>
<evidence type="ECO:0000313" key="9">
    <source>
        <dbReference type="EMBL" id="WXA96880.1"/>
    </source>
</evidence>
<dbReference type="Gene3D" id="1.10.540.10">
    <property type="entry name" value="Acyl-CoA dehydrogenase/oxidase, N-terminal domain"/>
    <property type="match status" value="1"/>
</dbReference>
<dbReference type="PROSITE" id="PS00073">
    <property type="entry name" value="ACYL_COA_DH_2"/>
    <property type="match status" value="1"/>
</dbReference>
<evidence type="ECO:0000259" key="8">
    <source>
        <dbReference type="Pfam" id="PF02771"/>
    </source>
</evidence>
<proteinExistence type="inferred from homology"/>
<accession>A0ABZ2KH28</accession>
<dbReference type="SUPFAM" id="SSF47203">
    <property type="entry name" value="Acyl-CoA dehydrogenase C-terminal domain-like"/>
    <property type="match status" value="1"/>
</dbReference>
<evidence type="ECO:0000256" key="1">
    <source>
        <dbReference type="ARBA" id="ARBA00001974"/>
    </source>
</evidence>
<dbReference type="Pfam" id="PF02771">
    <property type="entry name" value="Acyl-CoA_dh_N"/>
    <property type="match status" value="1"/>
</dbReference>
<feature type="domain" description="Acyl-CoA oxidase/dehydrogenase middle" evidence="7">
    <location>
        <begin position="122"/>
        <end position="220"/>
    </location>
</feature>
<sequence>MELELNETQKLVQQTARDYARRVILPQAADLDKHEQFPREILRGLGELGLLAVNVPEELGGSAAGAVSYALAMQEIAYACASTAVTMAVTNMVGEVIAAFGTEEQRQHCCTKLASAEWIAGAFALSETGAGSDPGGMRTTARRDGDDWVIDGDKQWITSGAHAGVFVVWARTGDATSLPGTRGISCFLVEGGTPGLTVGKPEDKMGLRASNTVPLHFEGCRVPGSALLGSLNGGFKIAMMALDGGRIGISSQAIGIARAALDESVTYAKDRRAFDQPISDFQAIKWKLADMKTELDAAHLLSMRAAFLKEKGRPFSREASMAKLFASEAANRICNEAVQIHGGYGYVREFAAERHLRDVRVTTIYEGTSEVQRIVIARHVLG</sequence>
<comment type="cofactor">
    <cofactor evidence="1 5">
        <name>FAD</name>
        <dbReference type="ChEBI" id="CHEBI:57692"/>
    </cofactor>
</comment>
<dbReference type="Gene3D" id="2.40.110.10">
    <property type="entry name" value="Butyryl-CoA Dehydrogenase, subunit A, domain 2"/>
    <property type="match status" value="1"/>
</dbReference>
<dbReference type="InterPro" id="IPR006089">
    <property type="entry name" value="Acyl-CoA_DH_CS"/>
</dbReference>
<evidence type="ECO:0000256" key="5">
    <source>
        <dbReference type="RuleBase" id="RU362125"/>
    </source>
</evidence>
<dbReference type="PIRSF" id="PIRSF016578">
    <property type="entry name" value="HsaA"/>
    <property type="match status" value="1"/>
</dbReference>
<keyword evidence="10" id="KW-1185">Reference proteome</keyword>